<comment type="caution">
    <text evidence="1">The sequence shown here is derived from an EMBL/GenBank/DDBJ whole genome shotgun (WGS) entry which is preliminary data.</text>
</comment>
<dbReference type="EMBL" id="CM047906">
    <property type="protein sequence ID" value="KAJ0086655.1"/>
    <property type="molecule type" value="Genomic_DNA"/>
</dbReference>
<accession>A0ACC1AJD0</accession>
<dbReference type="Proteomes" id="UP001164250">
    <property type="component" value="Chromosome 10"/>
</dbReference>
<keyword evidence="2" id="KW-1185">Reference proteome</keyword>
<name>A0ACC1AJD0_9ROSI</name>
<reference evidence="2" key="1">
    <citation type="journal article" date="2023" name="G3 (Bethesda)">
        <title>Genome assembly and association tests identify interacting loci associated with vigor, precocity, and sex in interspecific pistachio rootstocks.</title>
        <authorList>
            <person name="Palmer W."/>
            <person name="Jacygrad E."/>
            <person name="Sagayaradj S."/>
            <person name="Cavanaugh K."/>
            <person name="Han R."/>
            <person name="Bertier L."/>
            <person name="Beede B."/>
            <person name="Kafkas S."/>
            <person name="Golino D."/>
            <person name="Preece J."/>
            <person name="Michelmore R."/>
        </authorList>
    </citation>
    <scope>NUCLEOTIDE SEQUENCE [LARGE SCALE GENOMIC DNA]</scope>
</reference>
<evidence type="ECO:0000313" key="1">
    <source>
        <dbReference type="EMBL" id="KAJ0086655.1"/>
    </source>
</evidence>
<sequence>MVVDSGRATFTMLPKSLYDSVVAEFDRRVGGSHERASGIEEKTRLSLCYYLEKVVNVPMVKLHFVGNGSSVVLPRRNYFYEFLDVGDGAMLIICLELDFELDQALHTRELD</sequence>
<protein>
    <submittedName>
        <fullName evidence="1">Uncharacterized protein</fullName>
    </submittedName>
</protein>
<gene>
    <name evidence="1" type="ORF">Patl1_07093</name>
</gene>
<evidence type="ECO:0000313" key="2">
    <source>
        <dbReference type="Proteomes" id="UP001164250"/>
    </source>
</evidence>
<proteinExistence type="predicted"/>
<organism evidence="1 2">
    <name type="scientific">Pistacia atlantica</name>
    <dbReference type="NCBI Taxonomy" id="434234"/>
    <lineage>
        <taxon>Eukaryota</taxon>
        <taxon>Viridiplantae</taxon>
        <taxon>Streptophyta</taxon>
        <taxon>Embryophyta</taxon>
        <taxon>Tracheophyta</taxon>
        <taxon>Spermatophyta</taxon>
        <taxon>Magnoliopsida</taxon>
        <taxon>eudicotyledons</taxon>
        <taxon>Gunneridae</taxon>
        <taxon>Pentapetalae</taxon>
        <taxon>rosids</taxon>
        <taxon>malvids</taxon>
        <taxon>Sapindales</taxon>
        <taxon>Anacardiaceae</taxon>
        <taxon>Pistacia</taxon>
    </lineage>
</organism>